<organism evidence="2 3">
    <name type="scientific">Xenopus laevis</name>
    <name type="common">African clawed frog</name>
    <dbReference type="NCBI Taxonomy" id="8355"/>
    <lineage>
        <taxon>Eukaryota</taxon>
        <taxon>Metazoa</taxon>
        <taxon>Chordata</taxon>
        <taxon>Craniata</taxon>
        <taxon>Vertebrata</taxon>
        <taxon>Euteleostomi</taxon>
        <taxon>Amphibia</taxon>
        <taxon>Batrachia</taxon>
        <taxon>Anura</taxon>
        <taxon>Pipoidea</taxon>
        <taxon>Pipidae</taxon>
        <taxon>Xenopodinae</taxon>
        <taxon>Xenopus</taxon>
        <taxon>Xenopus</taxon>
    </lineage>
</organism>
<sequence length="386" mass="43408">MLSERISPEEELKQKGKFQWAGYFAEKLTDLGKLLLIPNCGGCGAELRWGIVEVEGRCRTCKRKHYMGPFYLEQLPPTVEIVDRLIKQLELQPAPVVAAEPQLLLFTGQEPPALPVGTAVQGAIAGKSIVPAKEPVKEPHPDSPPATPASTPTVTQPDLPATLPSGSVGPSDVEANWGKHVDSGETTECTWCEEWDVSDVQNDTDTHEEDSEMGSAPGATLTLALTEADFMLPEEAKEFWVLPGEASPREFRAISKVQRKINVEVHKRWGFFMPYAPRWVYQRVETQLQEWINQDILQYLQLDSKSLQQPDSTARQQAQEQVKGCLAKWWLGRTVVQHHVRSVCKRAPERRLSKDVLGFDGLKVEKPHPAYYIPHEVTKSWFQRMV</sequence>
<protein>
    <submittedName>
        <fullName evidence="2">Uncharacterized protein</fullName>
    </submittedName>
</protein>
<feature type="region of interest" description="Disordered" evidence="1">
    <location>
        <begin position="133"/>
        <end position="170"/>
    </location>
</feature>
<name>A0A974H930_XENLA</name>
<feature type="compositionally biased region" description="Low complexity" evidence="1">
    <location>
        <begin position="148"/>
        <end position="157"/>
    </location>
</feature>
<reference evidence="3" key="1">
    <citation type="journal article" date="2016" name="Nature">
        <title>Genome evolution in the allotetraploid frog Xenopus laevis.</title>
        <authorList>
            <person name="Session A.M."/>
            <person name="Uno Y."/>
            <person name="Kwon T."/>
            <person name="Chapman J.A."/>
            <person name="Toyoda A."/>
            <person name="Takahashi S."/>
            <person name="Fukui A."/>
            <person name="Hikosaka A."/>
            <person name="Suzuki A."/>
            <person name="Kondo M."/>
            <person name="van Heeringen S.J."/>
            <person name="Quigley I."/>
            <person name="Heinz S."/>
            <person name="Ogino H."/>
            <person name="Ochi H."/>
            <person name="Hellsten U."/>
            <person name="Lyons J.B."/>
            <person name="Simakov O."/>
            <person name="Putnam N."/>
            <person name="Stites J."/>
            <person name="Kuroki Y."/>
            <person name="Tanaka T."/>
            <person name="Michiue T."/>
            <person name="Watanabe M."/>
            <person name="Bogdanovic O."/>
            <person name="Lister R."/>
            <person name="Georgiou G."/>
            <person name="Paranjpe S.S."/>
            <person name="van Kruijsbergen I."/>
            <person name="Shu S."/>
            <person name="Carlson J."/>
            <person name="Kinoshita T."/>
            <person name="Ohta Y."/>
            <person name="Mawaribuchi S."/>
            <person name="Jenkins J."/>
            <person name="Grimwood J."/>
            <person name="Schmutz J."/>
            <person name="Mitros T."/>
            <person name="Mozaffari S.V."/>
            <person name="Suzuki Y."/>
            <person name="Haramoto Y."/>
            <person name="Yamamoto T.S."/>
            <person name="Takagi C."/>
            <person name="Heald R."/>
            <person name="Miller K."/>
            <person name="Haudenschild C."/>
            <person name="Kitzman J."/>
            <person name="Nakayama T."/>
            <person name="Izutsu Y."/>
            <person name="Robert J."/>
            <person name="Fortriede J."/>
            <person name="Burns K."/>
            <person name="Lotay V."/>
            <person name="Karimi K."/>
            <person name="Yasuoka Y."/>
            <person name="Dichmann D.S."/>
            <person name="Flajnik M.F."/>
            <person name="Houston D.W."/>
            <person name="Shendure J."/>
            <person name="DuPasquier L."/>
            <person name="Vize P.D."/>
            <person name="Zorn A.M."/>
            <person name="Ito M."/>
            <person name="Marcotte E.M."/>
            <person name="Wallingford J.B."/>
            <person name="Ito Y."/>
            <person name="Asashima M."/>
            <person name="Ueno N."/>
            <person name="Matsuda Y."/>
            <person name="Veenstra G.J."/>
            <person name="Fujiyama A."/>
            <person name="Harland R.M."/>
            <person name="Taira M."/>
            <person name="Rokhsar D.S."/>
        </authorList>
    </citation>
    <scope>NUCLEOTIDE SEQUENCE [LARGE SCALE GENOMIC DNA]</scope>
    <source>
        <strain evidence="3">J</strain>
    </source>
</reference>
<dbReference type="AlphaFoldDB" id="A0A974H930"/>
<proteinExistence type="predicted"/>
<evidence type="ECO:0000256" key="1">
    <source>
        <dbReference type="SAM" id="MobiDB-lite"/>
    </source>
</evidence>
<accession>A0A974H930</accession>
<dbReference type="Proteomes" id="UP000694892">
    <property type="component" value="Chromosome 8L"/>
</dbReference>
<dbReference type="EMBL" id="CM004480">
    <property type="protein sequence ID" value="OCT69289.1"/>
    <property type="molecule type" value="Genomic_DNA"/>
</dbReference>
<gene>
    <name evidence="2" type="ORF">XELAEV_18040602mg</name>
</gene>
<evidence type="ECO:0000313" key="2">
    <source>
        <dbReference type="EMBL" id="OCT69289.1"/>
    </source>
</evidence>
<evidence type="ECO:0000313" key="3">
    <source>
        <dbReference type="Proteomes" id="UP000694892"/>
    </source>
</evidence>